<evidence type="ECO:0000256" key="3">
    <source>
        <dbReference type="ARBA" id="ARBA00022448"/>
    </source>
</evidence>
<dbReference type="InterPro" id="IPR006260">
    <property type="entry name" value="TonB/TolA_C"/>
</dbReference>
<dbReference type="PROSITE" id="PS52015">
    <property type="entry name" value="TONB_CTD"/>
    <property type="match status" value="1"/>
</dbReference>
<dbReference type="EMBL" id="WWCP01000022">
    <property type="protein sequence ID" value="MYM83725.1"/>
    <property type="molecule type" value="Genomic_DNA"/>
</dbReference>
<evidence type="ECO:0000256" key="2">
    <source>
        <dbReference type="ARBA" id="ARBA00006555"/>
    </source>
</evidence>
<feature type="domain" description="TonB C-terminal" evidence="11">
    <location>
        <begin position="144"/>
        <end position="240"/>
    </location>
</feature>
<dbReference type="AlphaFoldDB" id="A0A6L8MQC3"/>
<dbReference type="PANTHER" id="PTHR33446">
    <property type="entry name" value="PROTEIN TONB-RELATED"/>
    <property type="match status" value="1"/>
</dbReference>
<accession>A0A6L8MQC3</accession>
<dbReference type="RefSeq" id="WP_161020441.1">
    <property type="nucleotide sequence ID" value="NZ_WWCP01000022.1"/>
</dbReference>
<dbReference type="GO" id="GO:0031992">
    <property type="term" value="F:energy transducer activity"/>
    <property type="evidence" value="ECO:0007669"/>
    <property type="project" value="TreeGrafter"/>
</dbReference>
<dbReference type="Gene3D" id="3.30.1150.10">
    <property type="match status" value="1"/>
</dbReference>
<gene>
    <name evidence="12" type="ORF">GTP44_17440</name>
</gene>
<evidence type="ECO:0000256" key="6">
    <source>
        <dbReference type="ARBA" id="ARBA00022692"/>
    </source>
</evidence>
<keyword evidence="7" id="KW-0653">Protein transport</keyword>
<keyword evidence="8 10" id="KW-1133">Transmembrane helix</keyword>
<comment type="caution">
    <text evidence="12">The sequence shown here is derived from an EMBL/GenBank/DDBJ whole genome shotgun (WGS) entry which is preliminary data.</text>
</comment>
<dbReference type="GO" id="GO:0055085">
    <property type="term" value="P:transmembrane transport"/>
    <property type="evidence" value="ECO:0007669"/>
    <property type="project" value="InterPro"/>
</dbReference>
<name>A0A6L8MQC3_9BURK</name>
<evidence type="ECO:0000259" key="11">
    <source>
        <dbReference type="PROSITE" id="PS52015"/>
    </source>
</evidence>
<dbReference type="PANTHER" id="PTHR33446:SF2">
    <property type="entry name" value="PROTEIN TONB"/>
    <property type="match status" value="1"/>
</dbReference>
<evidence type="ECO:0000256" key="1">
    <source>
        <dbReference type="ARBA" id="ARBA00004383"/>
    </source>
</evidence>
<keyword evidence="3" id="KW-0813">Transport</keyword>
<reference evidence="12 13" key="1">
    <citation type="submission" date="2019-12" db="EMBL/GenBank/DDBJ databases">
        <title>Novel species isolated from a subtropical stream in China.</title>
        <authorList>
            <person name="Lu H."/>
        </authorList>
    </citation>
    <scope>NUCLEOTIDE SEQUENCE [LARGE SCALE GENOMIC DNA]</scope>
    <source>
        <strain evidence="12 13">FT50W</strain>
    </source>
</reference>
<protein>
    <submittedName>
        <fullName evidence="12">TonB family protein</fullName>
    </submittedName>
</protein>
<dbReference type="InterPro" id="IPR037682">
    <property type="entry name" value="TonB_C"/>
</dbReference>
<evidence type="ECO:0000256" key="4">
    <source>
        <dbReference type="ARBA" id="ARBA00022475"/>
    </source>
</evidence>
<comment type="subcellular location">
    <subcellularLocation>
        <location evidence="1">Cell inner membrane</location>
        <topology evidence="1">Single-pass membrane protein</topology>
        <orientation evidence="1">Periplasmic side</orientation>
    </subcellularLocation>
</comment>
<dbReference type="NCBIfam" id="TIGR01352">
    <property type="entry name" value="tonB_Cterm"/>
    <property type="match status" value="1"/>
</dbReference>
<organism evidence="12 13">
    <name type="scientific">Duganella lactea</name>
    <dbReference type="NCBI Taxonomy" id="2692173"/>
    <lineage>
        <taxon>Bacteria</taxon>
        <taxon>Pseudomonadati</taxon>
        <taxon>Pseudomonadota</taxon>
        <taxon>Betaproteobacteria</taxon>
        <taxon>Burkholderiales</taxon>
        <taxon>Oxalobacteraceae</taxon>
        <taxon>Telluria group</taxon>
        <taxon>Duganella</taxon>
    </lineage>
</organism>
<dbReference type="Pfam" id="PF03544">
    <property type="entry name" value="TonB_C"/>
    <property type="match status" value="1"/>
</dbReference>
<keyword evidence="5" id="KW-0997">Cell inner membrane</keyword>
<feature type="transmembrane region" description="Helical" evidence="10">
    <location>
        <begin position="12"/>
        <end position="31"/>
    </location>
</feature>
<dbReference type="SUPFAM" id="SSF74653">
    <property type="entry name" value="TolA/TonB C-terminal domain"/>
    <property type="match status" value="1"/>
</dbReference>
<evidence type="ECO:0000256" key="8">
    <source>
        <dbReference type="ARBA" id="ARBA00022989"/>
    </source>
</evidence>
<evidence type="ECO:0000256" key="7">
    <source>
        <dbReference type="ARBA" id="ARBA00022927"/>
    </source>
</evidence>
<evidence type="ECO:0000256" key="9">
    <source>
        <dbReference type="ARBA" id="ARBA00023136"/>
    </source>
</evidence>
<dbReference type="GO" id="GO:0098797">
    <property type="term" value="C:plasma membrane protein complex"/>
    <property type="evidence" value="ECO:0007669"/>
    <property type="project" value="TreeGrafter"/>
</dbReference>
<dbReference type="GO" id="GO:0015031">
    <property type="term" value="P:protein transport"/>
    <property type="evidence" value="ECO:0007669"/>
    <property type="project" value="UniProtKB-KW"/>
</dbReference>
<keyword evidence="6 10" id="KW-0812">Transmembrane</keyword>
<comment type="similarity">
    <text evidence="2">Belongs to the TonB family.</text>
</comment>
<evidence type="ECO:0000313" key="12">
    <source>
        <dbReference type="EMBL" id="MYM83725.1"/>
    </source>
</evidence>
<evidence type="ECO:0000256" key="10">
    <source>
        <dbReference type="SAM" id="Phobius"/>
    </source>
</evidence>
<proteinExistence type="inferred from homology"/>
<evidence type="ECO:0000313" key="13">
    <source>
        <dbReference type="Proteomes" id="UP000474565"/>
    </source>
</evidence>
<dbReference type="InterPro" id="IPR051045">
    <property type="entry name" value="TonB-dependent_transducer"/>
</dbReference>
<keyword evidence="4" id="KW-1003">Cell membrane</keyword>
<dbReference type="Proteomes" id="UP000474565">
    <property type="component" value="Unassembled WGS sequence"/>
</dbReference>
<keyword evidence="9 10" id="KW-0472">Membrane</keyword>
<sequence>MQLELDVRRYHRNIGFTLVLVLHGLVAWGLLNSKIRLPIPEVVDSPVLALIARPQAMQMHAGGSGVAAMSGSLAPPMRLPVAVDFVPVSVEESSPAALPVDARHEEAADNPLVTAAPNSAGASPGSVKPAGAGKYGADEMDYESLPAAMLAIECPSPPYPSEAIDKAQSGTVRLALLIDAQGRVVESRVIRSSKAPALDRVSREAIASCQFIPAARNGVAAQGWVMLNYIWTLHLKPGVIH</sequence>
<evidence type="ECO:0000256" key="5">
    <source>
        <dbReference type="ARBA" id="ARBA00022519"/>
    </source>
</evidence>